<dbReference type="InterPro" id="IPR023213">
    <property type="entry name" value="CAT-like_dom_sf"/>
</dbReference>
<keyword evidence="5" id="KW-0276">Fatty acid metabolism</keyword>
<dbReference type="GO" id="GO:0004312">
    <property type="term" value="F:fatty acid synthase activity"/>
    <property type="evidence" value="ECO:0007669"/>
    <property type="project" value="TreeGrafter"/>
</dbReference>
<sequence length="1679" mass="180063">MAEIDDMQSDDTGNDIAIIGMAGRFPGATTLEEFWGNLRAGTESISTWPEAETERSPLIPEELWKHPRFIRAGGILENADRFDHDFFDVPLREAQWMDPQQRAFLQCAWAALEDAAYDPARYKGRISLYAGAGSSGHLLSLLSEARKDAGAGLDLATAGPESLAMKASFKLQLRGESVAVYTACSTSLVAIHMACQSLLTRQSDIALAGGVRIASPQKTGYLYQEGLIYSPDGHCRAFDAKAAGTVAGNGVGVVVLKPLADALRDGDHIRAVIKGSAVNNDGQQKVGYTAPSIEGQAEVIADALAYAGLGGDDIDYIEAHGTGTSLGDPIEIAALTRAFRKTTERKGDCAIGSLKTNLGHLDAAAGVAGLIKVVLSLENQELPPSLHFERPNPEIDFDKSPFFVNTTLRSWKRGEAPRRAGISSFGIGGTNAHVVVEEAPAVAAEQRKARPQQLVTLSARTPSALEAMAQRLASHVEGTPSLSLEDVAFTHNVGRRAFEHRRAVVASSRSELVERLREHADVEAGRNRRVAFLFPGQGAQAVAMGRELYEAEPGFRKDVDAALARLEPSLKAEVRLLLLATSAEEEAAARKLTDPRVALPALFIVEHSLARLWMSWGLKPQALLGHSYGEYAAACIAGVLSPEDGLRLAVVRGALMSRMPPGAMLAVGLKEEELLPLLGEGISLAAVNGPGRCVVSGPVEAIARLEGELSAKGVGVVRLPAAHAFHSSAVEPLMPDLARAVSALRLKKPELPYVSSLTGTWIRPEEATDPAYWARQMRQPVRFAAGLEVLIGDGCSVLLEVGPGTDLTAQGRYHSRKDKRLLAVPSLRRRRTDGDYPGLLQTLGDLWCAGVDVAWEKFHGADSGRRVPLPTYPFEEKPCRLEHQPLPVLPRVTPAAEAKPAVAAMAESLSAAVVPVPPTSVGDIQQRVMDIWRERLGPVEIGLNDDFLELGGNSLMAAQMLTRLRETFAVQLPLSALFEAPTVAGISARIEAMLQSAFPAEGAAAQEVMYRIDRAGEQPLSVVQERVWRMEQLDPGNPSLNMPLAVRLKGALDVEVLERSVNEVIRRHEMLRATYTVEEGRVRQHFAAEVRITVPVADLREHAGDREAEALRLALDEAVLPFSLEKGPIVRARLLRLAEADHLMLLTVHHIAADTLSLVAFFREMAVNYQAFKEGRPAPLPELPVQYVDAAAWERRSLAGGALAHQEAYWRDVLAELPPSLELPSDRPRGVDSHLRGARFPMAFSRELSAALYAFSHKEGVTPFMTLLAALTSLLVRYSGREDIVVGTPVGNRARGELEPLIGFVAHAMALRTDASGDPSFRELVARARETTIGASSHQDVPFEHLLPIVAPGRDPARSRVADAALVLHGRDAAVTPTVPGLELKLVEVPGTPAQFGATLGELTLLLHESQSGIFHGFIEYATELYDEARIVRLAGHLETLLGAALADPELRVSRLPLATPAERELLARAGAHLSAPGLARVEARASAPGHARVVEHASAPGLLERLAARVDRTPDAVAISAGARRLTWRELAARARGLAARLRKEGVGHEVPVALRLEPSVESVIALWGVLEAGGACLPVSRGEVLDLNSLLPANGPRLLLVARSGDVSQVSAGIRVLPVEGGAADSGEVTAGPVPAERLAFVVPAPEALGGHGRVMLTHRNVAHLLSSLDARVGAGE</sequence>
<proteinExistence type="predicted"/>
<dbReference type="PANTHER" id="PTHR43775:SF51">
    <property type="entry name" value="INACTIVE PHENOLPHTHIOCEROL SYNTHESIS POLYKETIDE SYNTHASE TYPE I PKS1-RELATED"/>
    <property type="match status" value="1"/>
</dbReference>
<dbReference type="InterPro" id="IPR001242">
    <property type="entry name" value="Condensation_dom"/>
</dbReference>
<dbReference type="GO" id="GO:0006633">
    <property type="term" value="P:fatty acid biosynthetic process"/>
    <property type="evidence" value="ECO:0007669"/>
    <property type="project" value="InterPro"/>
</dbReference>
<dbReference type="SUPFAM" id="SSF52151">
    <property type="entry name" value="FabD/lysophospholipase-like"/>
    <property type="match status" value="1"/>
</dbReference>
<dbReference type="Proteomes" id="UP000518300">
    <property type="component" value="Unassembled WGS sequence"/>
</dbReference>
<feature type="non-terminal residue" evidence="10">
    <location>
        <position position="1679"/>
    </location>
</feature>
<evidence type="ECO:0000256" key="7">
    <source>
        <dbReference type="ARBA" id="ARBA00023268"/>
    </source>
</evidence>
<reference evidence="10 11" key="1">
    <citation type="submission" date="2020-04" db="EMBL/GenBank/DDBJ databases">
        <title>Draft genome of Pyxidicoccus fallax type strain.</title>
        <authorList>
            <person name="Whitworth D.E."/>
        </authorList>
    </citation>
    <scope>NUCLEOTIDE SEQUENCE [LARGE SCALE GENOMIC DNA]</scope>
    <source>
        <strain evidence="10 11">DSM 14698</strain>
    </source>
</reference>
<dbReference type="InterPro" id="IPR016039">
    <property type="entry name" value="Thiolase-like"/>
</dbReference>
<dbReference type="Pfam" id="PF00109">
    <property type="entry name" value="ketoacyl-synt"/>
    <property type="match status" value="1"/>
</dbReference>
<dbReference type="InterPro" id="IPR014043">
    <property type="entry name" value="Acyl_transferase_dom"/>
</dbReference>
<dbReference type="FunFam" id="3.40.47.10:FF:000042">
    <property type="entry name" value="Polyketide synthase Pks13"/>
    <property type="match status" value="1"/>
</dbReference>
<evidence type="ECO:0000256" key="5">
    <source>
        <dbReference type="ARBA" id="ARBA00022832"/>
    </source>
</evidence>
<dbReference type="Gene3D" id="3.30.559.30">
    <property type="entry name" value="Nonribosomal peptide synthetase, condensation domain"/>
    <property type="match status" value="1"/>
</dbReference>
<dbReference type="InterPro" id="IPR018201">
    <property type="entry name" value="Ketoacyl_synth_AS"/>
</dbReference>
<evidence type="ECO:0000259" key="9">
    <source>
        <dbReference type="PROSITE" id="PS52004"/>
    </source>
</evidence>
<dbReference type="RefSeq" id="WP_169349970.1">
    <property type="nucleotide sequence ID" value="NZ_JABBJJ010000268.1"/>
</dbReference>
<keyword evidence="10" id="KW-0012">Acyltransferase</keyword>
<evidence type="ECO:0000313" key="11">
    <source>
        <dbReference type="Proteomes" id="UP000518300"/>
    </source>
</evidence>
<dbReference type="Gene3D" id="1.10.1200.10">
    <property type="entry name" value="ACP-like"/>
    <property type="match status" value="1"/>
</dbReference>
<evidence type="ECO:0000256" key="4">
    <source>
        <dbReference type="ARBA" id="ARBA00022679"/>
    </source>
</evidence>
<dbReference type="SUPFAM" id="SSF52777">
    <property type="entry name" value="CoA-dependent acyltransferases"/>
    <property type="match status" value="2"/>
</dbReference>
<dbReference type="Gene3D" id="3.40.366.10">
    <property type="entry name" value="Malonyl-Coenzyme A Acyl Carrier Protein, domain 2"/>
    <property type="match status" value="1"/>
</dbReference>
<organism evidence="10 11">
    <name type="scientific">Pyxidicoccus fallax</name>
    <dbReference type="NCBI Taxonomy" id="394095"/>
    <lineage>
        <taxon>Bacteria</taxon>
        <taxon>Pseudomonadati</taxon>
        <taxon>Myxococcota</taxon>
        <taxon>Myxococcia</taxon>
        <taxon>Myxococcales</taxon>
        <taxon>Cystobacterineae</taxon>
        <taxon>Myxococcaceae</taxon>
        <taxon>Pyxidicoccus</taxon>
    </lineage>
</organism>
<dbReference type="CDD" id="cd00833">
    <property type="entry name" value="PKS"/>
    <property type="match status" value="1"/>
</dbReference>
<dbReference type="GO" id="GO:0004315">
    <property type="term" value="F:3-oxoacyl-[acyl-carrier-protein] synthase activity"/>
    <property type="evidence" value="ECO:0007669"/>
    <property type="project" value="InterPro"/>
</dbReference>
<dbReference type="SUPFAM" id="SSF55048">
    <property type="entry name" value="Probable ACP-binding domain of malonyl-CoA ACP transacylase"/>
    <property type="match status" value="1"/>
</dbReference>
<dbReference type="Pfam" id="PF02801">
    <property type="entry name" value="Ketoacyl-synt_C"/>
    <property type="match status" value="1"/>
</dbReference>
<comment type="caution">
    <text evidence="10">The sequence shown here is derived from an EMBL/GenBank/DDBJ whole genome shotgun (WGS) entry which is preliminary data.</text>
</comment>
<dbReference type="InterPro" id="IPR016036">
    <property type="entry name" value="Malonyl_transacylase_ACP-bd"/>
</dbReference>
<gene>
    <name evidence="10" type="ORF">HG543_38830</name>
</gene>
<dbReference type="InterPro" id="IPR042099">
    <property type="entry name" value="ANL_N_sf"/>
</dbReference>
<dbReference type="InterPro" id="IPR050091">
    <property type="entry name" value="PKS_NRPS_Biosynth_Enz"/>
</dbReference>
<dbReference type="Pfam" id="PF00501">
    <property type="entry name" value="AMP-binding"/>
    <property type="match status" value="1"/>
</dbReference>
<dbReference type="SUPFAM" id="SSF56801">
    <property type="entry name" value="Acetyl-CoA synthetase-like"/>
    <property type="match status" value="1"/>
</dbReference>
<dbReference type="Pfam" id="PF00668">
    <property type="entry name" value="Condensation"/>
    <property type="match status" value="1"/>
</dbReference>
<dbReference type="Pfam" id="PF00550">
    <property type="entry name" value="PP-binding"/>
    <property type="match status" value="1"/>
</dbReference>
<dbReference type="InterPro" id="IPR014030">
    <property type="entry name" value="Ketoacyl_synth_N"/>
</dbReference>
<dbReference type="EMBL" id="JABBJJ010000268">
    <property type="protein sequence ID" value="NMO20761.1"/>
    <property type="molecule type" value="Genomic_DNA"/>
</dbReference>
<evidence type="ECO:0000256" key="2">
    <source>
        <dbReference type="ARBA" id="ARBA00022450"/>
    </source>
</evidence>
<dbReference type="SMART" id="SM00827">
    <property type="entry name" value="PKS_AT"/>
    <property type="match status" value="1"/>
</dbReference>
<dbReference type="InterPro" id="IPR009081">
    <property type="entry name" value="PP-bd_ACP"/>
</dbReference>
<keyword evidence="4 10" id="KW-0808">Transferase</keyword>
<evidence type="ECO:0000256" key="1">
    <source>
        <dbReference type="ARBA" id="ARBA00001957"/>
    </source>
</evidence>
<keyword evidence="3" id="KW-0597">Phosphoprotein</keyword>
<comment type="cofactor">
    <cofactor evidence="1">
        <name>pantetheine 4'-phosphate</name>
        <dbReference type="ChEBI" id="CHEBI:47942"/>
    </cofactor>
</comment>
<dbReference type="InterPro" id="IPR016035">
    <property type="entry name" value="Acyl_Trfase/lysoPLipase"/>
</dbReference>
<dbReference type="InterPro" id="IPR020841">
    <property type="entry name" value="PKS_Beta-ketoAc_synthase_dom"/>
</dbReference>
<dbReference type="InterPro" id="IPR036736">
    <property type="entry name" value="ACP-like_sf"/>
</dbReference>
<dbReference type="InterPro" id="IPR001227">
    <property type="entry name" value="Ac_transferase_dom_sf"/>
</dbReference>
<keyword evidence="2" id="KW-0596">Phosphopantetheine</keyword>
<dbReference type="PROSITE" id="PS52004">
    <property type="entry name" value="KS3_2"/>
    <property type="match status" value="1"/>
</dbReference>
<dbReference type="CDD" id="cd19531">
    <property type="entry name" value="LCL_NRPS-like"/>
    <property type="match status" value="1"/>
</dbReference>
<dbReference type="PROSITE" id="PS50075">
    <property type="entry name" value="CARRIER"/>
    <property type="match status" value="1"/>
</dbReference>
<dbReference type="Gene3D" id="3.30.70.250">
    <property type="entry name" value="Malonyl-CoA ACP transacylase, ACP-binding"/>
    <property type="match status" value="1"/>
</dbReference>
<dbReference type="Pfam" id="PF00698">
    <property type="entry name" value="Acyl_transf_1"/>
    <property type="match status" value="1"/>
</dbReference>
<dbReference type="InterPro" id="IPR006162">
    <property type="entry name" value="Ppantetheine_attach_site"/>
</dbReference>
<feature type="domain" description="Carrier" evidence="8">
    <location>
        <begin position="919"/>
        <end position="994"/>
    </location>
</feature>
<dbReference type="Gene3D" id="3.30.559.10">
    <property type="entry name" value="Chloramphenicol acetyltransferase-like domain"/>
    <property type="match status" value="1"/>
</dbReference>
<dbReference type="PROSITE" id="PS00012">
    <property type="entry name" value="PHOSPHOPANTETHEINE"/>
    <property type="match status" value="1"/>
</dbReference>
<name>A0A848LSU4_9BACT</name>
<evidence type="ECO:0000259" key="8">
    <source>
        <dbReference type="PROSITE" id="PS50075"/>
    </source>
</evidence>
<dbReference type="Gene3D" id="3.40.47.10">
    <property type="match status" value="1"/>
</dbReference>
<keyword evidence="7" id="KW-0511">Multifunctional enzyme</keyword>
<feature type="domain" description="Ketosynthase family 3 (KS3)" evidence="9">
    <location>
        <begin position="13"/>
        <end position="438"/>
    </location>
</feature>
<dbReference type="SUPFAM" id="SSF53901">
    <property type="entry name" value="Thiolase-like"/>
    <property type="match status" value="1"/>
</dbReference>
<dbReference type="SMART" id="SM00825">
    <property type="entry name" value="PKS_KS"/>
    <property type="match status" value="1"/>
</dbReference>
<evidence type="ECO:0000256" key="3">
    <source>
        <dbReference type="ARBA" id="ARBA00022553"/>
    </source>
</evidence>
<protein>
    <submittedName>
        <fullName evidence="10">Acyltransferase domain-containing protein</fullName>
    </submittedName>
</protein>
<accession>A0A848LSU4</accession>
<dbReference type="PROSITE" id="PS00606">
    <property type="entry name" value="KS3_1"/>
    <property type="match status" value="1"/>
</dbReference>
<dbReference type="InterPro" id="IPR014031">
    <property type="entry name" value="Ketoacyl_synth_C"/>
</dbReference>
<evidence type="ECO:0000313" key="10">
    <source>
        <dbReference type="EMBL" id="NMO20761.1"/>
    </source>
</evidence>
<dbReference type="SMART" id="SM00823">
    <property type="entry name" value="PKS_PP"/>
    <property type="match status" value="1"/>
</dbReference>
<keyword evidence="6" id="KW-0443">Lipid metabolism</keyword>
<dbReference type="InterPro" id="IPR020806">
    <property type="entry name" value="PKS_PP-bd"/>
</dbReference>
<dbReference type="InterPro" id="IPR000873">
    <property type="entry name" value="AMP-dep_synth/lig_dom"/>
</dbReference>
<dbReference type="Gene3D" id="3.40.50.12780">
    <property type="entry name" value="N-terminal domain of ligase-like"/>
    <property type="match status" value="1"/>
</dbReference>
<dbReference type="GO" id="GO:0031177">
    <property type="term" value="F:phosphopantetheine binding"/>
    <property type="evidence" value="ECO:0007669"/>
    <property type="project" value="InterPro"/>
</dbReference>
<dbReference type="SUPFAM" id="SSF47336">
    <property type="entry name" value="ACP-like"/>
    <property type="match status" value="1"/>
</dbReference>
<dbReference type="Pfam" id="PF22621">
    <property type="entry name" value="CurL-like_PKS_C"/>
    <property type="match status" value="1"/>
</dbReference>
<dbReference type="PANTHER" id="PTHR43775">
    <property type="entry name" value="FATTY ACID SYNTHASE"/>
    <property type="match status" value="1"/>
</dbReference>
<dbReference type="Gene3D" id="3.30.70.3290">
    <property type="match status" value="1"/>
</dbReference>
<keyword evidence="11" id="KW-1185">Reference proteome</keyword>
<evidence type="ECO:0000256" key="6">
    <source>
        <dbReference type="ARBA" id="ARBA00023098"/>
    </source>
</evidence>